<dbReference type="RefSeq" id="WP_261428684.1">
    <property type="nucleotide sequence ID" value="NZ_CP072829.1"/>
</dbReference>
<dbReference type="KEGG" id="ebz:J7S26_01940"/>
<evidence type="ECO:0000313" key="2">
    <source>
        <dbReference type="EMBL" id="QTU84709.1"/>
    </source>
</evidence>
<organism evidence="2 3">
    <name type="scientific">Xiamenia xianingshaonis</name>
    <dbReference type="NCBI Taxonomy" id="2682776"/>
    <lineage>
        <taxon>Bacteria</taxon>
        <taxon>Bacillati</taxon>
        <taxon>Actinomycetota</taxon>
        <taxon>Coriobacteriia</taxon>
        <taxon>Eggerthellales</taxon>
        <taxon>Eggerthellaceae</taxon>
        <taxon>Xiamenia</taxon>
    </lineage>
</organism>
<reference evidence="2" key="1">
    <citation type="submission" date="2021-04" db="EMBL/GenBank/DDBJ databases">
        <title>Novel species in family Eggerthellaceae.</title>
        <authorList>
            <person name="Zhang G."/>
        </authorList>
    </citation>
    <scope>NUCLEOTIDE SEQUENCE</scope>
    <source>
        <strain evidence="2">Zg-886</strain>
    </source>
</reference>
<dbReference type="Proteomes" id="UP000671910">
    <property type="component" value="Chromosome"/>
</dbReference>
<dbReference type="EMBL" id="CP072829">
    <property type="protein sequence ID" value="QTU84709.1"/>
    <property type="molecule type" value="Genomic_DNA"/>
</dbReference>
<evidence type="ECO:0000313" key="3">
    <source>
        <dbReference type="Proteomes" id="UP000671910"/>
    </source>
</evidence>
<name>A0A9E6MRN2_9ACTN</name>
<gene>
    <name evidence="2" type="ORF">J7S26_01940</name>
</gene>
<evidence type="ECO:0008006" key="4">
    <source>
        <dbReference type="Google" id="ProtNLM"/>
    </source>
</evidence>
<accession>A0A9E6MRN2</accession>
<dbReference type="InterPro" id="IPR036165">
    <property type="entry name" value="YefM-like_sf"/>
</dbReference>
<sequence>MSAVTATAAEARANFSKIATRVFESGKPVTILKNSKPWVTISPITGDSPVTAIDWKALDVVEIDPDRGYAVLPAEWDDEEDDGLYDDLA</sequence>
<dbReference type="AlphaFoldDB" id="A0A9E6MRN2"/>
<evidence type="ECO:0000256" key="1">
    <source>
        <dbReference type="ARBA" id="ARBA00009981"/>
    </source>
</evidence>
<proteinExistence type="inferred from homology"/>
<comment type="similarity">
    <text evidence="1">Belongs to the phD/YefM antitoxin family.</text>
</comment>
<dbReference type="SUPFAM" id="SSF143120">
    <property type="entry name" value="YefM-like"/>
    <property type="match status" value="1"/>
</dbReference>
<protein>
    <recommendedName>
        <fullName evidence="4">Antitoxin</fullName>
    </recommendedName>
</protein>